<comment type="cofactor">
    <cofactor evidence="1">
        <name>heme b</name>
        <dbReference type="ChEBI" id="CHEBI:60344"/>
    </cofactor>
</comment>
<proteinExistence type="predicted"/>
<gene>
    <name evidence="13" type="ORF">HK413_01090</name>
</gene>
<evidence type="ECO:0000256" key="12">
    <source>
        <dbReference type="SAM" id="Phobius"/>
    </source>
</evidence>
<evidence type="ECO:0000256" key="5">
    <source>
        <dbReference type="ARBA" id="ARBA00022989"/>
    </source>
</evidence>
<comment type="catalytic activity">
    <reaction evidence="11">
        <text>Fe(II)-heme o + 2 A + H2O = Fe(II)-heme a + 2 AH2</text>
        <dbReference type="Rhea" id="RHEA:63388"/>
        <dbReference type="ChEBI" id="CHEBI:13193"/>
        <dbReference type="ChEBI" id="CHEBI:15377"/>
        <dbReference type="ChEBI" id="CHEBI:17499"/>
        <dbReference type="ChEBI" id="CHEBI:60530"/>
        <dbReference type="ChEBI" id="CHEBI:61715"/>
        <dbReference type="EC" id="1.17.99.9"/>
    </reaction>
    <physiologicalReaction direction="left-to-right" evidence="11">
        <dbReference type="Rhea" id="RHEA:63389"/>
    </physiologicalReaction>
</comment>
<dbReference type="InterPro" id="IPR003780">
    <property type="entry name" value="COX15/CtaA_fam"/>
</dbReference>
<dbReference type="InterPro" id="IPR023754">
    <property type="entry name" value="HemeA_Synthase_type2"/>
</dbReference>
<feature type="transmembrane region" description="Helical" evidence="12">
    <location>
        <begin position="187"/>
        <end position="211"/>
    </location>
</feature>
<comment type="pathway">
    <text evidence="10">Porphyrin-containing compound metabolism; heme A biosynthesis; heme A from heme O: step 1/1.</text>
</comment>
<accession>A0ABX1VYS6</accession>
<evidence type="ECO:0000313" key="13">
    <source>
        <dbReference type="EMBL" id="NNU33122.1"/>
    </source>
</evidence>
<keyword evidence="14" id="KW-1185">Reference proteome</keyword>
<keyword evidence="3 12" id="KW-0812">Transmembrane</keyword>
<protein>
    <submittedName>
        <fullName evidence="13">COX15/CtaA family protein</fullName>
    </submittedName>
</protein>
<evidence type="ECO:0000256" key="8">
    <source>
        <dbReference type="ARBA" id="ARBA00023133"/>
    </source>
</evidence>
<keyword evidence="6" id="KW-0560">Oxidoreductase</keyword>
<evidence type="ECO:0000256" key="6">
    <source>
        <dbReference type="ARBA" id="ARBA00023002"/>
    </source>
</evidence>
<comment type="caution">
    <text evidence="13">The sequence shown here is derived from an EMBL/GenBank/DDBJ whole genome shotgun (WGS) entry which is preliminary data.</text>
</comment>
<keyword evidence="4" id="KW-0479">Metal-binding</keyword>
<feature type="transmembrane region" description="Helical" evidence="12">
    <location>
        <begin position="113"/>
        <end position="135"/>
    </location>
</feature>
<dbReference type="EMBL" id="JABFCR010000003">
    <property type="protein sequence ID" value="NNU33122.1"/>
    <property type="molecule type" value="Genomic_DNA"/>
</dbReference>
<keyword evidence="9 12" id="KW-0472">Membrane</keyword>
<evidence type="ECO:0000256" key="9">
    <source>
        <dbReference type="ARBA" id="ARBA00023136"/>
    </source>
</evidence>
<evidence type="ECO:0000256" key="3">
    <source>
        <dbReference type="ARBA" id="ARBA00022692"/>
    </source>
</evidence>
<comment type="subcellular location">
    <subcellularLocation>
        <location evidence="2">Membrane</location>
        <topology evidence="2">Multi-pass membrane protein</topology>
    </subcellularLocation>
</comment>
<evidence type="ECO:0000256" key="11">
    <source>
        <dbReference type="ARBA" id="ARBA00048044"/>
    </source>
</evidence>
<name>A0ABX1VYS6_9SPHI</name>
<dbReference type="PANTHER" id="PTHR23289">
    <property type="entry name" value="CYTOCHROME C OXIDASE ASSEMBLY PROTEIN COX15"/>
    <property type="match status" value="1"/>
</dbReference>
<dbReference type="PANTHER" id="PTHR23289:SF2">
    <property type="entry name" value="CYTOCHROME C OXIDASE ASSEMBLY PROTEIN COX15 HOMOLOG"/>
    <property type="match status" value="1"/>
</dbReference>
<sequence length="225" mass="25492">MAGRRNFHGTGTNRPGGITRLSGSGLSITEWKPLMGVFPPLSDSEWRHSFEQYQHIAQFKKLNYHFTLADYQGLFFWEWVHREWARLMGLVFIIPFLIFLTRGKFNRTLGVHLAGLFLLGMLQGLAGWLMVQSGLNDTDVTVSHIRLAVHFCLALFLLSYLFWMFLDSGANHATISPVRPFRNLTGAIVITLGFQLIYGAFMAGTHAALYAPTAGYEWSDLYVIN</sequence>
<evidence type="ECO:0000313" key="14">
    <source>
        <dbReference type="Proteomes" id="UP000566071"/>
    </source>
</evidence>
<reference evidence="13 14" key="1">
    <citation type="submission" date="2020-05" db="EMBL/GenBank/DDBJ databases">
        <authorList>
            <person name="Khan S.A."/>
            <person name="Jeon C.O."/>
            <person name="Chun B.H."/>
        </authorList>
    </citation>
    <scope>NUCLEOTIDE SEQUENCE [LARGE SCALE GENOMIC DNA]</scope>
    <source>
        <strain evidence="13 14">S1162</strain>
    </source>
</reference>
<evidence type="ECO:0000256" key="1">
    <source>
        <dbReference type="ARBA" id="ARBA00001970"/>
    </source>
</evidence>
<evidence type="ECO:0000256" key="7">
    <source>
        <dbReference type="ARBA" id="ARBA00023004"/>
    </source>
</evidence>
<evidence type="ECO:0000256" key="10">
    <source>
        <dbReference type="ARBA" id="ARBA00044501"/>
    </source>
</evidence>
<keyword evidence="8" id="KW-0350">Heme biosynthesis</keyword>
<keyword evidence="7" id="KW-0408">Iron</keyword>
<feature type="transmembrane region" description="Helical" evidence="12">
    <location>
        <begin position="147"/>
        <end position="166"/>
    </location>
</feature>
<dbReference type="Pfam" id="PF02628">
    <property type="entry name" value="COX15-CtaA"/>
    <property type="match status" value="1"/>
</dbReference>
<keyword evidence="5 12" id="KW-1133">Transmembrane helix</keyword>
<dbReference type="Proteomes" id="UP000566071">
    <property type="component" value="Unassembled WGS sequence"/>
</dbReference>
<evidence type="ECO:0000256" key="2">
    <source>
        <dbReference type="ARBA" id="ARBA00004141"/>
    </source>
</evidence>
<organism evidence="13 14">
    <name type="scientific">Mucilaginibacter humi</name>
    <dbReference type="NCBI Taxonomy" id="2732510"/>
    <lineage>
        <taxon>Bacteria</taxon>
        <taxon>Pseudomonadati</taxon>
        <taxon>Bacteroidota</taxon>
        <taxon>Sphingobacteriia</taxon>
        <taxon>Sphingobacteriales</taxon>
        <taxon>Sphingobacteriaceae</taxon>
        <taxon>Mucilaginibacter</taxon>
    </lineage>
</organism>
<feature type="transmembrane region" description="Helical" evidence="12">
    <location>
        <begin position="84"/>
        <end position="101"/>
    </location>
</feature>
<evidence type="ECO:0000256" key="4">
    <source>
        <dbReference type="ARBA" id="ARBA00022723"/>
    </source>
</evidence>